<protein>
    <submittedName>
        <fullName evidence="2">Uncharacterized protein</fullName>
    </submittedName>
</protein>
<dbReference type="AlphaFoldDB" id="A0A1I7CR10"/>
<organism evidence="2 3">
    <name type="scientific">Algoriphagus locisalis</name>
    <dbReference type="NCBI Taxonomy" id="305507"/>
    <lineage>
        <taxon>Bacteria</taxon>
        <taxon>Pseudomonadati</taxon>
        <taxon>Bacteroidota</taxon>
        <taxon>Cytophagia</taxon>
        <taxon>Cytophagales</taxon>
        <taxon>Cyclobacteriaceae</taxon>
        <taxon>Algoriphagus</taxon>
    </lineage>
</organism>
<reference evidence="3" key="1">
    <citation type="submission" date="2016-10" db="EMBL/GenBank/DDBJ databases">
        <authorList>
            <person name="Varghese N."/>
            <person name="Submissions S."/>
        </authorList>
    </citation>
    <scope>NUCLEOTIDE SEQUENCE [LARGE SCALE GENOMIC DNA]</scope>
    <source>
        <strain evidence="3">DSM 23445</strain>
    </source>
</reference>
<evidence type="ECO:0000313" key="2">
    <source>
        <dbReference type="EMBL" id="SFU01865.1"/>
    </source>
</evidence>
<name>A0A1I7CR10_9BACT</name>
<dbReference type="Proteomes" id="UP000199673">
    <property type="component" value="Unassembled WGS sequence"/>
</dbReference>
<gene>
    <name evidence="2" type="ORF">SAMN04489724_3342</name>
</gene>
<accession>A0A1I7CR10</accession>
<sequence>MKLSVLNLLRGGVFSLAVVAAFAFTQPTPVVQYAQDPDTGIWYDLTDQNPAPDTYSCDPEDDSNCRVSSPDEFGMPINSSDSDRELNVIDASKLTEV</sequence>
<feature type="chain" id="PRO_5011677003" evidence="1">
    <location>
        <begin position="24"/>
        <end position="97"/>
    </location>
</feature>
<feature type="signal peptide" evidence="1">
    <location>
        <begin position="1"/>
        <end position="23"/>
    </location>
</feature>
<keyword evidence="1" id="KW-0732">Signal</keyword>
<proteinExistence type="predicted"/>
<keyword evidence="3" id="KW-1185">Reference proteome</keyword>
<evidence type="ECO:0000256" key="1">
    <source>
        <dbReference type="SAM" id="SignalP"/>
    </source>
</evidence>
<dbReference type="RefSeq" id="WP_091695574.1">
    <property type="nucleotide sequence ID" value="NZ_FPBF01000005.1"/>
</dbReference>
<evidence type="ECO:0000313" key="3">
    <source>
        <dbReference type="Proteomes" id="UP000199673"/>
    </source>
</evidence>
<dbReference type="EMBL" id="FPBF01000005">
    <property type="protein sequence ID" value="SFU01865.1"/>
    <property type="molecule type" value="Genomic_DNA"/>
</dbReference>
<dbReference type="OrthoDB" id="827934at2"/>